<protein>
    <submittedName>
        <fullName evidence="1">Uncharacterized protein</fullName>
    </submittedName>
</protein>
<reference evidence="1" key="1">
    <citation type="submission" date="2021-10" db="EMBL/GenBank/DDBJ databases">
        <title>Tropical sea cucumber genome reveals ecological adaptation and Cuvierian tubules defense mechanism.</title>
        <authorList>
            <person name="Chen T."/>
        </authorList>
    </citation>
    <scope>NUCLEOTIDE SEQUENCE</scope>
    <source>
        <strain evidence="1">Nanhai2018</strain>
        <tissue evidence="1">Muscle</tissue>
    </source>
</reference>
<accession>A0A9Q0YBM7</accession>
<keyword evidence="2" id="KW-1185">Reference proteome</keyword>
<gene>
    <name evidence="1" type="ORF">HOLleu_43379</name>
</gene>
<proteinExistence type="predicted"/>
<dbReference type="Proteomes" id="UP001152320">
    <property type="component" value="Unassembled WGS sequence"/>
</dbReference>
<sequence length="64" mass="7271">MRVRESVLFSNGVTWTKPDNSNPFDVTIFTFNGGEVCELVGLHILYSLNKHFYVADVVSAEMKF</sequence>
<evidence type="ECO:0000313" key="2">
    <source>
        <dbReference type="Proteomes" id="UP001152320"/>
    </source>
</evidence>
<dbReference type="EMBL" id="JAIZAY010000288">
    <property type="protein sequence ID" value="KAJ8018566.1"/>
    <property type="molecule type" value="Genomic_DNA"/>
</dbReference>
<name>A0A9Q0YBM7_HOLLE</name>
<comment type="caution">
    <text evidence="1">The sequence shown here is derived from an EMBL/GenBank/DDBJ whole genome shotgun (WGS) entry which is preliminary data.</text>
</comment>
<evidence type="ECO:0000313" key="1">
    <source>
        <dbReference type="EMBL" id="KAJ8018566.1"/>
    </source>
</evidence>
<organism evidence="1 2">
    <name type="scientific">Holothuria leucospilota</name>
    <name type="common">Black long sea cucumber</name>
    <name type="synonym">Mertensiothuria leucospilota</name>
    <dbReference type="NCBI Taxonomy" id="206669"/>
    <lineage>
        <taxon>Eukaryota</taxon>
        <taxon>Metazoa</taxon>
        <taxon>Echinodermata</taxon>
        <taxon>Eleutherozoa</taxon>
        <taxon>Echinozoa</taxon>
        <taxon>Holothuroidea</taxon>
        <taxon>Aspidochirotacea</taxon>
        <taxon>Aspidochirotida</taxon>
        <taxon>Holothuriidae</taxon>
        <taxon>Holothuria</taxon>
    </lineage>
</organism>
<dbReference type="AlphaFoldDB" id="A0A9Q0YBM7"/>